<proteinExistence type="predicted"/>
<protein>
    <submittedName>
        <fullName evidence="1">Uncharacterized protein</fullName>
    </submittedName>
</protein>
<accession>A0A0F9NB74</accession>
<name>A0A0F9NB74_9ZZZZ</name>
<evidence type="ECO:0000313" key="1">
    <source>
        <dbReference type="EMBL" id="KKN15224.1"/>
    </source>
</evidence>
<gene>
    <name evidence="1" type="ORF">LCGC14_0988280</name>
</gene>
<reference evidence="1" key="1">
    <citation type="journal article" date="2015" name="Nature">
        <title>Complex archaea that bridge the gap between prokaryotes and eukaryotes.</title>
        <authorList>
            <person name="Spang A."/>
            <person name="Saw J.H."/>
            <person name="Jorgensen S.L."/>
            <person name="Zaremba-Niedzwiedzka K."/>
            <person name="Martijn J."/>
            <person name="Lind A.E."/>
            <person name="van Eijk R."/>
            <person name="Schleper C."/>
            <person name="Guy L."/>
            <person name="Ettema T.J."/>
        </authorList>
    </citation>
    <scope>NUCLEOTIDE SEQUENCE</scope>
</reference>
<organism evidence="1">
    <name type="scientific">marine sediment metagenome</name>
    <dbReference type="NCBI Taxonomy" id="412755"/>
    <lineage>
        <taxon>unclassified sequences</taxon>
        <taxon>metagenomes</taxon>
        <taxon>ecological metagenomes</taxon>
    </lineage>
</organism>
<comment type="caution">
    <text evidence="1">The sequence shown here is derived from an EMBL/GenBank/DDBJ whole genome shotgun (WGS) entry which is preliminary data.</text>
</comment>
<dbReference type="AlphaFoldDB" id="A0A0F9NB74"/>
<dbReference type="EMBL" id="LAZR01003733">
    <property type="protein sequence ID" value="KKN15224.1"/>
    <property type="molecule type" value="Genomic_DNA"/>
</dbReference>
<sequence length="125" mass="14147">MKNFIIALLLTATSTAAQTNVTALSEKEKALHRWGFCRAIQVSLEIGDNRRHNDIIGIHRLLYDNGAATPENDPQGIFEKSTDDTKVQLLTAKIEVSNTMLEECENDMRLILADNYVPHFRYVTK</sequence>